<reference evidence="3 4" key="2">
    <citation type="submission" date="2019-05" db="EMBL/GenBank/DDBJ databases">
        <authorList>
            <person name="Ravantti J.J."/>
        </authorList>
    </citation>
    <scope>NUCLEOTIDE SEQUENCE [LARGE SCALE GENOMIC DNA]</scope>
    <source>
        <strain evidence="3 4">B185</strain>
    </source>
</reference>
<feature type="domain" description="Glycosyl transferase family 1" evidence="1">
    <location>
        <begin position="191"/>
        <end position="359"/>
    </location>
</feature>
<accession>A0AAI8CJF6</accession>
<dbReference type="InterPro" id="IPR050194">
    <property type="entry name" value="Glycosyltransferase_grp1"/>
</dbReference>
<evidence type="ECO:0000313" key="3">
    <source>
        <dbReference type="EMBL" id="AMO21161.1"/>
    </source>
</evidence>
<dbReference type="RefSeq" id="WP_138425731.1">
    <property type="nucleotide sequence ID" value="NZ_CP010992.1"/>
</dbReference>
<dbReference type="InterPro" id="IPR001296">
    <property type="entry name" value="Glyco_trans_1"/>
</dbReference>
<evidence type="ECO:0000259" key="1">
    <source>
        <dbReference type="Pfam" id="PF00534"/>
    </source>
</evidence>
<dbReference type="SUPFAM" id="SSF53756">
    <property type="entry name" value="UDP-Glycosyltransferase/glycogen phosphorylase"/>
    <property type="match status" value="1"/>
</dbReference>
<name>A0AAI8CJF6_9FLAO</name>
<dbReference type="Pfam" id="PF00534">
    <property type="entry name" value="Glycos_transf_1"/>
    <property type="match status" value="1"/>
</dbReference>
<feature type="domain" description="Glycosyltransferase subfamily 4-like N-terminal" evidence="2">
    <location>
        <begin position="22"/>
        <end position="145"/>
    </location>
</feature>
<dbReference type="Proteomes" id="UP000304840">
    <property type="component" value="Chromosome"/>
</dbReference>
<dbReference type="GO" id="GO:0016757">
    <property type="term" value="F:glycosyltransferase activity"/>
    <property type="evidence" value="ECO:0007669"/>
    <property type="project" value="InterPro"/>
</dbReference>
<dbReference type="Pfam" id="PF13477">
    <property type="entry name" value="Glyco_trans_4_2"/>
    <property type="match status" value="1"/>
</dbReference>
<sequence>MKIALVITDYGSFNNFLGEVARDFVLNNNEVFVICDRKKVINYEDRFPYEELGIRFHFVNFSRNFSIISKIKTSCEIKEILNIIKPDLVNLHFTSGIFVSLLTGRIKFKTIGVFHGLGFPVIKNTLKRLIFKRVEFFCFNRLDQIGLINDFDYQLVKKYYPEKTFKYKSFGVGCDLDKFDKQKFSLDNIAQIKADLNISNSSFLIMYTGRFVYFKGFDLVVKAMKYIEEELGEDTIKLVLVGGKDDAHVTGLTPKEEAYLQSTENIINIGFTSEVEKYLAIADLFVFPSSKEGMPVCIMEATAMGVPVITLDSRGCNDVIKNNFNGVLLNEICSHIDLAKVILDLQLNHDKLDIFSKNALNFREKLDRKNFISESISIFKENIL</sequence>
<protein>
    <submittedName>
        <fullName evidence="3">Glycosyltransferase family 4 protein</fullName>
    </submittedName>
</protein>
<dbReference type="PANTHER" id="PTHR45947:SF3">
    <property type="entry name" value="SULFOQUINOVOSYL TRANSFERASE SQD2"/>
    <property type="match status" value="1"/>
</dbReference>
<dbReference type="PANTHER" id="PTHR45947">
    <property type="entry name" value="SULFOQUINOVOSYL TRANSFERASE SQD2"/>
    <property type="match status" value="1"/>
</dbReference>
<proteinExistence type="predicted"/>
<evidence type="ECO:0000313" key="4">
    <source>
        <dbReference type="Proteomes" id="UP000304840"/>
    </source>
</evidence>
<dbReference type="AlphaFoldDB" id="A0AAI8CJF6"/>
<gene>
    <name evidence="3" type="ORF">UN65_13210</name>
</gene>
<organism evidence="3 4">
    <name type="scientific">Flavobacterium columnare</name>
    <dbReference type="NCBI Taxonomy" id="996"/>
    <lineage>
        <taxon>Bacteria</taxon>
        <taxon>Pseudomonadati</taxon>
        <taxon>Bacteroidota</taxon>
        <taxon>Flavobacteriia</taxon>
        <taxon>Flavobacteriales</taxon>
        <taxon>Flavobacteriaceae</taxon>
        <taxon>Flavobacterium</taxon>
    </lineage>
</organism>
<dbReference type="InterPro" id="IPR028098">
    <property type="entry name" value="Glyco_trans_4-like_N"/>
</dbReference>
<dbReference type="Gene3D" id="3.40.50.2000">
    <property type="entry name" value="Glycogen Phosphorylase B"/>
    <property type="match status" value="2"/>
</dbReference>
<dbReference type="EMBL" id="CP010992">
    <property type="protein sequence ID" value="AMO21161.1"/>
    <property type="molecule type" value="Genomic_DNA"/>
</dbReference>
<evidence type="ECO:0000259" key="2">
    <source>
        <dbReference type="Pfam" id="PF13477"/>
    </source>
</evidence>
<reference evidence="4" key="1">
    <citation type="submission" date="2016-03" db="EMBL/GenBank/DDBJ databases">
        <title>Flavobacterium columnare strain B185, complete genome.</title>
        <authorList>
            <person name="Sundberg L.-R."/>
            <person name="Papponen P."/>
            <person name="Laanto E."/>
        </authorList>
    </citation>
    <scope>NUCLEOTIDE SEQUENCE [LARGE SCALE GENOMIC DNA]</scope>
    <source>
        <strain evidence="4">B185</strain>
    </source>
</reference>